<organism evidence="2 3">
    <name type="scientific">Biomphalaria glabrata</name>
    <name type="common">Bloodfluke planorb</name>
    <name type="synonym">Freshwater snail</name>
    <dbReference type="NCBI Taxonomy" id="6526"/>
    <lineage>
        <taxon>Eukaryota</taxon>
        <taxon>Metazoa</taxon>
        <taxon>Spiralia</taxon>
        <taxon>Lophotrochozoa</taxon>
        <taxon>Mollusca</taxon>
        <taxon>Gastropoda</taxon>
        <taxon>Heterobranchia</taxon>
        <taxon>Euthyneura</taxon>
        <taxon>Panpulmonata</taxon>
        <taxon>Hygrophila</taxon>
        <taxon>Lymnaeoidea</taxon>
        <taxon>Planorbidae</taxon>
        <taxon>Biomphalaria</taxon>
    </lineage>
</organism>
<gene>
    <name evidence="3" type="primary">LOC129921914</name>
</gene>
<dbReference type="RefSeq" id="XP_055861160.1">
    <property type="nucleotide sequence ID" value="XM_056005185.1"/>
</dbReference>
<dbReference type="Proteomes" id="UP001165740">
    <property type="component" value="Chromosome 12"/>
</dbReference>
<reference evidence="3" key="1">
    <citation type="submission" date="2025-08" db="UniProtKB">
        <authorList>
            <consortium name="RefSeq"/>
        </authorList>
    </citation>
    <scope>IDENTIFICATION</scope>
</reference>
<feature type="region of interest" description="Disordered" evidence="1">
    <location>
        <begin position="142"/>
        <end position="165"/>
    </location>
</feature>
<sequence length="194" mass="21894">MTQNNMTRKHLRTAGFSCKQSQCVVKEICEVPSTSSHTSPVQHTDWTKTPIRSREWCKLLVLLAGLCHVIPCQSCRDNPLGRYEVVIKKLHAKFPGRDVATILTMLLDTNPAVIEPILTEWKRYTNCIGLVDTGYFKRSELSGPEEFSRSKPNDRKDTNDATEAHQQLTRTLEEVEGAPGVQLLQILMTVSTEI</sequence>
<name>A0A9W2YEU0_BIOGL</name>
<keyword evidence="2" id="KW-1185">Reference proteome</keyword>
<evidence type="ECO:0000313" key="2">
    <source>
        <dbReference type="Proteomes" id="UP001165740"/>
    </source>
</evidence>
<evidence type="ECO:0000256" key="1">
    <source>
        <dbReference type="SAM" id="MobiDB-lite"/>
    </source>
</evidence>
<accession>A0A9W2YEU0</accession>
<feature type="compositionally biased region" description="Basic and acidic residues" evidence="1">
    <location>
        <begin position="142"/>
        <end position="163"/>
    </location>
</feature>
<dbReference type="GeneID" id="129921914"/>
<evidence type="ECO:0000313" key="3">
    <source>
        <dbReference type="RefSeq" id="XP_055861160.1"/>
    </source>
</evidence>
<dbReference type="AlphaFoldDB" id="A0A9W2YEU0"/>
<protein>
    <submittedName>
        <fullName evidence="3">Uncharacterized protein LOC129921914</fullName>
    </submittedName>
</protein>
<dbReference type="OrthoDB" id="6134432at2759"/>
<proteinExistence type="predicted"/>